<sequence length="1114" mass="119977">MTTRAPLSAANGVLSYFTRHATLANLLLVVLLTLGIMTYPRMRAQFFPDVVVESVTVTVSWDGAGAEDVDAGIVQVLEPALLAVEGVEEVISRATEGRARIEMEFEPGWDVAQAADDVQVAVDEISTLPEDSDTPIVRRGAWRDSVTDVVITGPVGIDQLGRFTDEMVARLFDRGVTRTTIRGIVAPEILIELPSISLLRHDVTMAQIAAAIREEVSTAPAGDVASGAARVRTGVAKRSADQIEAIVLRSNPDGSKLTIGDVGRVLSRGVDRERSYFVGDRPAVALNVSRSAAGDAIALQEEVEEVRAAMLPSLPDGVEITLMRTRSELIKARINMLMENGLQGLSLVLILLFLFLNARTALWVAAGIPVAMLSAIFLMYMSGLTINMISLFALIITLGIVVDDAIVVGEHADFRARRLGETPIEASENAARRMFPPVFSATITTVIAFFGLTSIGGRFGDMIADIPFTVIVVLLASLVECFLILPHHMAHALTHTAKEHWYDWPSRQVNRGFRWVRDHAFRPLMKLVIRARYPVMAAVILLLISQVSIFIRGDLTFRFFNAPERSSITANFAMVSGATREDTREMMGLVQAAVDRTAAQFEAEYGRAPLTVALAQTGGNSGRGLSGVDSKDTDLLGAMVMELIDADLRPYSVSAFVSALQENVPQHPLLETLSFRGSHFGPGGDALDVELYGAESETLKAAAEALKKALADFPEVSALEDSMAYDKDELLLDLTPQGQALGFTIDGLGRVLRARLNGLEAATFPDGTRTAAIRVELPEEELTADFLDSTQMRSAAGTYVPLADLVSVQTRTGFSSVERENGIRLINVTGDLDENNPARAEEITRTLADDILPRIAEEFSVTWQLGGLAEQQDEFLNDASTGLILSLLGIYLTLGWIFSSWTRPFVVMAIIPFGLIGAIIGHVSWGVPLSMFSVVGLIGMTGIIINDSIVLVTTIDAYARDRGLVPAIIDGAADRLRAVMLTTATTVLGLAPLLYETSRQAQFLKPTVITLTYGLGFGMVLVLIVVPALVAMQADLARMVAALRRLWRARAHQAVRKVLGVVATAIALLLGAAVTAAALYGLTPLAVGVFILAAAGITLVIYIAVFAFWHPSGS</sequence>
<feature type="transmembrane region" description="Helical" evidence="1">
    <location>
        <begin position="438"/>
        <end position="460"/>
    </location>
</feature>
<feature type="transmembrane region" description="Helical" evidence="1">
    <location>
        <begin position="1058"/>
        <end position="1080"/>
    </location>
</feature>
<keyword evidence="3" id="KW-1185">Reference proteome</keyword>
<dbReference type="AlphaFoldDB" id="A0A0N8IBQ3"/>
<evidence type="ECO:0000313" key="3">
    <source>
        <dbReference type="Proteomes" id="UP000050471"/>
    </source>
</evidence>
<feature type="transmembrane region" description="Helical" evidence="1">
    <location>
        <begin position="1015"/>
        <end position="1037"/>
    </location>
</feature>
<dbReference type="Gene3D" id="3.30.70.1440">
    <property type="entry name" value="Multidrug efflux transporter AcrB pore domain"/>
    <property type="match status" value="1"/>
</dbReference>
<dbReference type="Pfam" id="PF00873">
    <property type="entry name" value="ACR_tran"/>
    <property type="match status" value="1"/>
</dbReference>
<evidence type="ECO:0000256" key="1">
    <source>
        <dbReference type="SAM" id="Phobius"/>
    </source>
</evidence>
<dbReference type="RefSeq" id="WP_055190391.1">
    <property type="nucleotide sequence ID" value="NZ_FPBS01000032.1"/>
</dbReference>
<name>A0A0N8IBQ3_9RHOB</name>
<feature type="transmembrane region" description="Helical" evidence="1">
    <location>
        <begin position="905"/>
        <end position="925"/>
    </location>
</feature>
<proteinExistence type="predicted"/>
<dbReference type="InterPro" id="IPR027463">
    <property type="entry name" value="AcrB_DN_DC_subdom"/>
</dbReference>
<feature type="transmembrane region" description="Helical" evidence="1">
    <location>
        <begin position="531"/>
        <end position="551"/>
    </location>
</feature>
<organism evidence="2 3">
    <name type="scientific">Aliiroseovarius crassostreae</name>
    <dbReference type="NCBI Taxonomy" id="154981"/>
    <lineage>
        <taxon>Bacteria</taxon>
        <taxon>Pseudomonadati</taxon>
        <taxon>Pseudomonadota</taxon>
        <taxon>Alphaproteobacteria</taxon>
        <taxon>Rhodobacterales</taxon>
        <taxon>Paracoccaceae</taxon>
        <taxon>Aliiroseovarius</taxon>
    </lineage>
</organism>
<dbReference type="GO" id="GO:0005886">
    <property type="term" value="C:plasma membrane"/>
    <property type="evidence" value="ECO:0007669"/>
    <property type="project" value="TreeGrafter"/>
</dbReference>
<feature type="transmembrane region" description="Helical" evidence="1">
    <location>
        <begin position="362"/>
        <end position="381"/>
    </location>
</feature>
<dbReference type="SUPFAM" id="SSF82693">
    <property type="entry name" value="Multidrug efflux transporter AcrB pore domain, PN1, PN2, PC1 and PC2 subdomains"/>
    <property type="match status" value="1"/>
</dbReference>
<feature type="transmembrane region" description="Helical" evidence="1">
    <location>
        <begin position="1086"/>
        <end position="1109"/>
    </location>
</feature>
<dbReference type="PANTHER" id="PTHR32063">
    <property type="match status" value="1"/>
</dbReference>
<comment type="caution">
    <text evidence="2">The sequence shown here is derived from an EMBL/GenBank/DDBJ whole genome shotgun (WGS) entry which is preliminary data.</text>
</comment>
<feature type="transmembrane region" description="Helical" evidence="1">
    <location>
        <begin position="20"/>
        <end position="39"/>
    </location>
</feature>
<dbReference type="SUPFAM" id="SSF82714">
    <property type="entry name" value="Multidrug efflux transporter AcrB TolC docking domain, DN and DC subdomains"/>
    <property type="match status" value="2"/>
</dbReference>
<protein>
    <submittedName>
        <fullName evidence="2">Acriflavine resistance protein B</fullName>
    </submittedName>
</protein>
<dbReference type="SUPFAM" id="SSF82866">
    <property type="entry name" value="Multidrug efflux transporter AcrB transmembrane domain"/>
    <property type="match status" value="2"/>
</dbReference>
<gene>
    <name evidence="2" type="ORF">AKJ29_14115</name>
</gene>
<keyword evidence="1" id="KW-1133">Transmembrane helix</keyword>
<dbReference type="PRINTS" id="PR00702">
    <property type="entry name" value="ACRIFLAVINRP"/>
</dbReference>
<dbReference type="Gene3D" id="3.30.2090.10">
    <property type="entry name" value="Multidrug efflux transporter AcrB TolC docking domain, DN and DC subdomains"/>
    <property type="match status" value="2"/>
</dbReference>
<dbReference type="OrthoDB" id="174266at2"/>
<dbReference type="GO" id="GO:0042910">
    <property type="term" value="F:xenobiotic transmembrane transporter activity"/>
    <property type="evidence" value="ECO:0007669"/>
    <property type="project" value="TreeGrafter"/>
</dbReference>
<dbReference type="STRING" id="154981.AKJ29_14115"/>
<dbReference type="Gene3D" id="1.20.1640.10">
    <property type="entry name" value="Multidrug efflux transporter AcrB transmembrane domain"/>
    <property type="match status" value="2"/>
</dbReference>
<keyword evidence="1" id="KW-0812">Transmembrane</keyword>
<dbReference type="EMBL" id="LKBA01000006">
    <property type="protein sequence ID" value="KPN63747.1"/>
    <property type="molecule type" value="Genomic_DNA"/>
</dbReference>
<dbReference type="InterPro" id="IPR001036">
    <property type="entry name" value="Acrflvin-R"/>
</dbReference>
<feature type="transmembrane region" description="Helical" evidence="1">
    <location>
        <begin position="466"/>
        <end position="485"/>
    </location>
</feature>
<feature type="transmembrane region" description="Helical" evidence="1">
    <location>
        <begin position="931"/>
        <end position="955"/>
    </location>
</feature>
<reference evidence="2 3" key="1">
    <citation type="submission" date="2015-09" db="EMBL/GenBank/DDBJ databases">
        <title>Draft genome sequence of Aliiroseovarius crassostreae CV919-312TSm, the causative agent of Roseovarius Oyster Disease (formerly Juvenile Oyster Disease).</title>
        <authorList>
            <person name="Kessner L."/>
            <person name="Spinard E."/>
            <person name="Nelson D."/>
        </authorList>
    </citation>
    <scope>NUCLEOTIDE SEQUENCE [LARGE SCALE GENOMIC DNA]</scope>
    <source>
        <strain evidence="2 3">CV919-312</strain>
    </source>
</reference>
<accession>A0A0N8IBQ3</accession>
<dbReference type="Proteomes" id="UP000050471">
    <property type="component" value="Unassembled WGS sequence"/>
</dbReference>
<keyword evidence="1" id="KW-0472">Membrane</keyword>
<dbReference type="Gene3D" id="3.30.70.1320">
    <property type="entry name" value="Multidrug efflux transporter AcrB pore domain like"/>
    <property type="match status" value="1"/>
</dbReference>
<dbReference type="PANTHER" id="PTHR32063:SF33">
    <property type="entry name" value="RND SUPERFAMILY EFFLUX PUMP PERMEASE COMPONENT"/>
    <property type="match status" value="1"/>
</dbReference>
<evidence type="ECO:0000313" key="2">
    <source>
        <dbReference type="EMBL" id="KPN63747.1"/>
    </source>
</evidence>
<feature type="transmembrane region" description="Helical" evidence="1">
    <location>
        <begin position="334"/>
        <end position="356"/>
    </location>
</feature>
<dbReference type="Gene3D" id="3.30.70.1430">
    <property type="entry name" value="Multidrug efflux transporter AcrB pore domain"/>
    <property type="match status" value="2"/>
</dbReference>
<feature type="transmembrane region" description="Helical" evidence="1">
    <location>
        <begin position="879"/>
        <end position="898"/>
    </location>
</feature>
<feature type="transmembrane region" description="Helical" evidence="1">
    <location>
        <begin position="976"/>
        <end position="995"/>
    </location>
</feature>